<dbReference type="InterPro" id="IPR038630">
    <property type="entry name" value="L24e/L24_sf"/>
</dbReference>
<sequence>MPKTRTCSFCGKEIPHGQGLLYVQRTGNVLHFCSNKCKRSNLDFKRDPKKLKYTTKYEKKIF</sequence>
<dbReference type="GO" id="GO:0008270">
    <property type="term" value="F:zinc ion binding"/>
    <property type="evidence" value="ECO:0007669"/>
    <property type="project" value="UniProtKB-KW"/>
</dbReference>
<reference evidence="5" key="1">
    <citation type="journal article" date="2022" name="Nat. Microbiol.">
        <title>Unique mobile elements and scalable gene flow at the prokaryote-eukaryote boundary revealed by circularized Asgard archaea genomes.</title>
        <authorList>
            <person name="Wu F."/>
            <person name="Speth D.R."/>
            <person name="Philosof A."/>
            <person name="Cremiere A."/>
            <person name="Narayanan A."/>
            <person name="Barco R.A."/>
            <person name="Connon S.A."/>
            <person name="Amend J.P."/>
            <person name="Antoshechkin I.A."/>
            <person name="Orphan V.J."/>
        </authorList>
    </citation>
    <scope>NUCLEOTIDE SEQUENCE</scope>
    <source>
        <strain evidence="5">PM71</strain>
    </source>
</reference>
<protein>
    <recommendedName>
        <fullName evidence="3">50S ribosomal protein L24e</fullName>
    </recommendedName>
</protein>
<dbReference type="AlphaFoldDB" id="A0A9Y1BIS0"/>
<proteinExistence type="inferred from homology"/>
<dbReference type="SMART" id="SM00746">
    <property type="entry name" value="TRASH"/>
    <property type="match status" value="1"/>
</dbReference>
<evidence type="ECO:0000256" key="3">
    <source>
        <dbReference type="ARBA" id="ARBA00035507"/>
    </source>
</evidence>
<dbReference type="Pfam" id="PF01246">
    <property type="entry name" value="Ribosomal_L24e"/>
    <property type="match status" value="1"/>
</dbReference>
<comment type="similarity">
    <text evidence="1">Belongs to the eukaryotic ribosomal protein eL24 family.</text>
</comment>
<evidence type="ECO:0000256" key="1">
    <source>
        <dbReference type="ARBA" id="ARBA00005647"/>
    </source>
</evidence>
<dbReference type="NCBIfam" id="NF034186">
    <property type="entry name" value="PRK14891.1-1"/>
    <property type="match status" value="1"/>
</dbReference>
<dbReference type="GO" id="GO:0005840">
    <property type="term" value="C:ribosome"/>
    <property type="evidence" value="ECO:0007669"/>
    <property type="project" value="UniProtKB-KW"/>
</dbReference>
<keyword evidence="2" id="KW-0862">Zinc</keyword>
<dbReference type="GO" id="GO:0003735">
    <property type="term" value="F:structural constituent of ribosome"/>
    <property type="evidence" value="ECO:0007669"/>
    <property type="project" value="InterPro"/>
</dbReference>
<dbReference type="EMBL" id="CP084166">
    <property type="protein sequence ID" value="UJG39636.1"/>
    <property type="molecule type" value="Genomic_DNA"/>
</dbReference>
<dbReference type="InterPro" id="IPR055345">
    <property type="entry name" value="Ribosomal_eL24-rel_arc"/>
</dbReference>
<dbReference type="InterPro" id="IPR011017">
    <property type="entry name" value="TRASH_dom"/>
</dbReference>
<dbReference type="Proteomes" id="UP001201020">
    <property type="component" value="Chromosome"/>
</dbReference>
<keyword evidence="5" id="KW-0687">Ribonucleoprotein</keyword>
<organism evidence="5">
    <name type="scientific">Candidatus Heimdallarchaeum aukensis</name>
    <dbReference type="NCBI Taxonomy" id="2876573"/>
    <lineage>
        <taxon>Archaea</taxon>
        <taxon>Promethearchaeati</taxon>
        <taxon>Candidatus Heimdallarchaeota</taxon>
        <taxon>Candidatus Heimdallarchaeia (ex Rinke et al. 2021) (nom. nud.)</taxon>
        <taxon>Candidatus Heimdallarchaeales</taxon>
        <taxon>Candidatus Heimdallarchaeaceae</taxon>
        <taxon>Candidatus Heimdallarchaeum</taxon>
    </lineage>
</organism>
<evidence type="ECO:0000259" key="4">
    <source>
        <dbReference type="SMART" id="SM00746"/>
    </source>
</evidence>
<dbReference type="SUPFAM" id="SSF57716">
    <property type="entry name" value="Glucocorticoid receptor-like (DNA-binding domain)"/>
    <property type="match status" value="1"/>
</dbReference>
<keyword evidence="2" id="KW-0863">Zinc-finger</keyword>
<keyword evidence="2" id="KW-0479">Metal-binding</keyword>
<gene>
    <name evidence="5" type="ORF">K9W45_07130</name>
</gene>
<evidence type="ECO:0000256" key="2">
    <source>
        <dbReference type="ARBA" id="ARBA00022771"/>
    </source>
</evidence>
<keyword evidence="5" id="KW-0689">Ribosomal protein</keyword>
<feature type="domain" description="TRASH" evidence="4">
    <location>
        <begin position="7"/>
        <end position="48"/>
    </location>
</feature>
<name>A0A9Y1BIS0_9ARCH</name>
<dbReference type="InterPro" id="IPR000988">
    <property type="entry name" value="Ribosomal_eL24-rel_N"/>
</dbReference>
<evidence type="ECO:0000313" key="5">
    <source>
        <dbReference type="EMBL" id="UJG39636.1"/>
    </source>
</evidence>
<dbReference type="Gene3D" id="2.30.170.20">
    <property type="entry name" value="Ribosomal protein L24e"/>
    <property type="match status" value="1"/>
</dbReference>
<accession>A0A9Y1BIS0</accession>